<gene>
    <name evidence="1" type="ORF">PRZ01_01485</name>
</gene>
<protein>
    <submittedName>
        <fullName evidence="1">Uncharacterized protein</fullName>
    </submittedName>
</protein>
<proteinExistence type="predicted"/>
<sequence>MDSISSSYATRVPELGKYERDVKTVGPLAASLIGVADTAKDAVSSTYAFSSKALEALAQSASEGYETVSHGLHTAVDSVEGAVSNLGTEAEAAGQAVEAWARSGLSSVESAAHDTYTAIQSGVNTVSQALTSVGDEVSEVSSAVVKGVESAVNTVGNYAGMAVVAVQDLV</sequence>
<organism evidence="1 2">
    <name type="scientific">Roseateles koreensis</name>
    <dbReference type="NCBI Taxonomy" id="2987526"/>
    <lineage>
        <taxon>Bacteria</taxon>
        <taxon>Pseudomonadati</taxon>
        <taxon>Pseudomonadota</taxon>
        <taxon>Betaproteobacteria</taxon>
        <taxon>Burkholderiales</taxon>
        <taxon>Sphaerotilaceae</taxon>
        <taxon>Roseateles</taxon>
    </lineage>
</organism>
<dbReference type="Proteomes" id="UP001219862">
    <property type="component" value="Unassembled WGS sequence"/>
</dbReference>
<accession>A0ABT5KN72</accession>
<comment type="caution">
    <text evidence="1">The sequence shown here is derived from an EMBL/GenBank/DDBJ whole genome shotgun (WGS) entry which is preliminary data.</text>
</comment>
<dbReference type="RefSeq" id="WP_273594968.1">
    <property type="nucleotide sequence ID" value="NZ_JAQQXS010000001.1"/>
</dbReference>
<reference evidence="1 2" key="1">
    <citation type="submission" date="2022-10" db="EMBL/GenBank/DDBJ databases">
        <title>paucibacter sp. hw8 Genome sequencing.</title>
        <authorList>
            <person name="Park S."/>
        </authorList>
    </citation>
    <scope>NUCLEOTIDE SEQUENCE [LARGE SCALE GENOMIC DNA]</scope>
    <source>
        <strain evidence="2">hw8</strain>
    </source>
</reference>
<keyword evidence="2" id="KW-1185">Reference proteome</keyword>
<evidence type="ECO:0000313" key="1">
    <source>
        <dbReference type="EMBL" id="MDC8783860.1"/>
    </source>
</evidence>
<name>A0ABT5KN72_9BURK</name>
<evidence type="ECO:0000313" key="2">
    <source>
        <dbReference type="Proteomes" id="UP001219862"/>
    </source>
</evidence>
<dbReference type="EMBL" id="JAQQXS010000001">
    <property type="protein sequence ID" value="MDC8783860.1"/>
    <property type="molecule type" value="Genomic_DNA"/>
</dbReference>